<gene>
    <name evidence="2" type="ORF">GSI_00116</name>
</gene>
<feature type="compositionally biased region" description="Polar residues" evidence="1">
    <location>
        <begin position="125"/>
        <end position="134"/>
    </location>
</feature>
<dbReference type="OrthoDB" id="2756673at2759"/>
<dbReference type="STRING" id="1077348.A0A2G8SS78"/>
<sequence length="134" mass="14007">MSAPTDVEPEPARGPTPTRSNSIPFPSDDGNQVLKESHSSSSNLTSSDKLTALPTQSTPVLDRLKTITRGGPRSADVSLTSIDSASGSLRALHSLPDATQQSESDPSIAKDTPRPRNESGRSLPGSFQNVRAGA</sequence>
<dbReference type="AlphaFoldDB" id="A0A2G8SS78"/>
<name>A0A2G8SS78_9APHY</name>
<keyword evidence="3" id="KW-1185">Reference proteome</keyword>
<protein>
    <submittedName>
        <fullName evidence="2">Uncharacterized protein</fullName>
    </submittedName>
</protein>
<dbReference type="EMBL" id="AYKW01000001">
    <property type="protein sequence ID" value="PIL36428.1"/>
    <property type="molecule type" value="Genomic_DNA"/>
</dbReference>
<evidence type="ECO:0000313" key="3">
    <source>
        <dbReference type="Proteomes" id="UP000230002"/>
    </source>
</evidence>
<reference evidence="2 3" key="1">
    <citation type="journal article" date="2015" name="Sci. Rep.">
        <title>Chromosome-level genome map provides insights into diverse defense mechanisms in the medicinal fungus Ganoderma sinense.</title>
        <authorList>
            <person name="Zhu Y."/>
            <person name="Xu J."/>
            <person name="Sun C."/>
            <person name="Zhou S."/>
            <person name="Xu H."/>
            <person name="Nelson D.R."/>
            <person name="Qian J."/>
            <person name="Song J."/>
            <person name="Luo H."/>
            <person name="Xiang L."/>
            <person name="Li Y."/>
            <person name="Xu Z."/>
            <person name="Ji A."/>
            <person name="Wang L."/>
            <person name="Lu S."/>
            <person name="Hayward A."/>
            <person name="Sun W."/>
            <person name="Li X."/>
            <person name="Schwartz D.C."/>
            <person name="Wang Y."/>
            <person name="Chen S."/>
        </authorList>
    </citation>
    <scope>NUCLEOTIDE SEQUENCE [LARGE SCALE GENOMIC DNA]</scope>
    <source>
        <strain evidence="2 3">ZZ0214-1</strain>
    </source>
</reference>
<evidence type="ECO:0000313" key="2">
    <source>
        <dbReference type="EMBL" id="PIL36428.1"/>
    </source>
</evidence>
<feature type="region of interest" description="Disordered" evidence="1">
    <location>
        <begin position="1"/>
        <end position="134"/>
    </location>
</feature>
<accession>A0A2G8SS78</accession>
<comment type="caution">
    <text evidence="2">The sequence shown here is derived from an EMBL/GenBank/DDBJ whole genome shotgun (WGS) entry which is preliminary data.</text>
</comment>
<proteinExistence type="predicted"/>
<organism evidence="2 3">
    <name type="scientific">Ganoderma sinense ZZ0214-1</name>
    <dbReference type="NCBI Taxonomy" id="1077348"/>
    <lineage>
        <taxon>Eukaryota</taxon>
        <taxon>Fungi</taxon>
        <taxon>Dikarya</taxon>
        <taxon>Basidiomycota</taxon>
        <taxon>Agaricomycotina</taxon>
        <taxon>Agaricomycetes</taxon>
        <taxon>Polyporales</taxon>
        <taxon>Polyporaceae</taxon>
        <taxon>Ganoderma</taxon>
    </lineage>
</organism>
<dbReference type="Proteomes" id="UP000230002">
    <property type="component" value="Unassembled WGS sequence"/>
</dbReference>
<feature type="compositionally biased region" description="Polar residues" evidence="1">
    <location>
        <begin position="77"/>
        <end position="87"/>
    </location>
</feature>
<evidence type="ECO:0000256" key="1">
    <source>
        <dbReference type="SAM" id="MobiDB-lite"/>
    </source>
</evidence>